<evidence type="ECO:0000259" key="8">
    <source>
        <dbReference type="Pfam" id="PF11890"/>
    </source>
</evidence>
<evidence type="ECO:0000256" key="3">
    <source>
        <dbReference type="ARBA" id="ARBA00023027"/>
    </source>
</evidence>
<feature type="domain" description="D-isomer specific 2-hydroxyacid dehydrogenase NAD-binding" evidence="7">
    <location>
        <begin position="113"/>
        <end position="256"/>
    </location>
</feature>
<dbReference type="InterPro" id="IPR029753">
    <property type="entry name" value="D-isomer_DH_CS"/>
</dbReference>
<dbReference type="InterPro" id="IPR020921">
    <property type="entry name" value="Erythronate-4-P_DHase"/>
</dbReference>
<dbReference type="InterPro" id="IPR038251">
    <property type="entry name" value="PdxB_dimer_sf"/>
</dbReference>
<dbReference type="PANTHER" id="PTHR10996:SF282">
    <property type="entry name" value="D-3-PHOSPHOGLYCERATE DEHYDROGENASE 1-RELATED"/>
    <property type="match status" value="1"/>
</dbReference>
<dbReference type="InterPro" id="IPR024531">
    <property type="entry name" value="Erythronate-4-P_DHase_dimer"/>
</dbReference>
<dbReference type="InterPro" id="IPR006139">
    <property type="entry name" value="D-isomer_2_OHA_DH_cat_dom"/>
</dbReference>
<dbReference type="SUPFAM" id="SSF52283">
    <property type="entry name" value="Formate/glycerate dehydrogenase catalytic domain-like"/>
    <property type="match status" value="1"/>
</dbReference>
<evidence type="ECO:0000256" key="4">
    <source>
        <dbReference type="ARBA" id="ARBA00023096"/>
    </source>
</evidence>
<dbReference type="Pfam" id="PF00389">
    <property type="entry name" value="2-Hacid_dh"/>
    <property type="match status" value="1"/>
</dbReference>
<dbReference type="GO" id="GO:0005737">
    <property type="term" value="C:cytoplasm"/>
    <property type="evidence" value="ECO:0007669"/>
    <property type="project" value="InterPro"/>
</dbReference>
<keyword evidence="3" id="KW-0520">NAD</keyword>
<comment type="caution">
    <text evidence="9">The sequence shown here is derived from an EMBL/GenBank/DDBJ whole genome shotgun (WGS) entry which is preliminary data.</text>
</comment>
<dbReference type="Gene3D" id="3.40.50.720">
    <property type="entry name" value="NAD(P)-binding Rossmann-like Domain"/>
    <property type="match status" value="2"/>
</dbReference>
<dbReference type="PANTHER" id="PTHR10996">
    <property type="entry name" value="2-HYDROXYACID DEHYDROGENASE-RELATED"/>
    <property type="match status" value="1"/>
</dbReference>
<feature type="domain" description="D-isomer specific 2-hydroxyacid dehydrogenase catalytic" evidence="6">
    <location>
        <begin position="8"/>
        <end position="257"/>
    </location>
</feature>
<dbReference type="PROSITE" id="PS00671">
    <property type="entry name" value="D_2_HYDROXYACID_DH_3"/>
    <property type="match status" value="1"/>
</dbReference>
<sequence>MHKLKIVADEKIPFLDKLFYRIGEIKTLPSSEIKKENIKDFDILMVRTVTKVDAQLLENTRVKIVCTMASGIDHIDRIYLKKNNIRFIYAPGSNARAVAEYVIVSLLLLAKIKNISLNNKTVGVIGVGNVGKKVARFCSALGMNVLLNDPPKFNRFKNIKYLSLKNLSDADIITLHVPLTFSGKYKTYHMADENFFSSLKNGTIFINTSRGSVVDERALLTYHKKLLGIVLDVWENEPSINIELLKITDIGTPHIAGYSIDGKFNASFIVYKKLCKLLGIKPSINKSEVFPRTIIEKDISIRNDIFQTLYEIILQIYNPLNDHNELIKITKIGTSARREYFEMLRKNYPFRREFTNYLLRVNTLDSHFKKYEEIFKSLGFKIKNRG</sequence>
<evidence type="ECO:0000256" key="5">
    <source>
        <dbReference type="RuleBase" id="RU003719"/>
    </source>
</evidence>
<comment type="similarity">
    <text evidence="5">Belongs to the D-isomer specific 2-hydroxyacid dehydrogenase family.</text>
</comment>
<name>A0A7V3RIH4_UNCW3</name>
<dbReference type="EMBL" id="DTOZ01000184">
    <property type="protein sequence ID" value="HGE78824.1"/>
    <property type="molecule type" value="Genomic_DNA"/>
</dbReference>
<evidence type="ECO:0000259" key="7">
    <source>
        <dbReference type="Pfam" id="PF02826"/>
    </source>
</evidence>
<dbReference type="InterPro" id="IPR050223">
    <property type="entry name" value="D-isomer_2-hydroxyacid_DH"/>
</dbReference>
<dbReference type="GO" id="GO:0008615">
    <property type="term" value="P:pyridoxine biosynthetic process"/>
    <property type="evidence" value="ECO:0007669"/>
    <property type="project" value="UniProtKB-KW"/>
</dbReference>
<organism evidence="9">
    <name type="scientific">candidate division WOR-3 bacterium</name>
    <dbReference type="NCBI Taxonomy" id="2052148"/>
    <lineage>
        <taxon>Bacteria</taxon>
        <taxon>Bacteria division WOR-3</taxon>
    </lineage>
</organism>
<dbReference type="AlphaFoldDB" id="A0A7V3RIH4"/>
<feature type="domain" description="Erythronate-4-phosphate dehydrogenase dimerisation" evidence="8">
    <location>
        <begin position="306"/>
        <end position="362"/>
    </location>
</feature>
<dbReference type="InterPro" id="IPR036291">
    <property type="entry name" value="NAD(P)-bd_dom_sf"/>
</dbReference>
<dbReference type="GO" id="GO:0046983">
    <property type="term" value="F:protein dimerization activity"/>
    <property type="evidence" value="ECO:0007669"/>
    <property type="project" value="InterPro"/>
</dbReference>
<dbReference type="GO" id="GO:0051287">
    <property type="term" value="F:NAD binding"/>
    <property type="evidence" value="ECO:0007669"/>
    <property type="project" value="InterPro"/>
</dbReference>
<evidence type="ECO:0000259" key="6">
    <source>
        <dbReference type="Pfam" id="PF00389"/>
    </source>
</evidence>
<protein>
    <submittedName>
        <fullName evidence="9">4-phosphoerythronate dehydrogenase</fullName>
    </submittedName>
</protein>
<dbReference type="GO" id="GO:0033711">
    <property type="term" value="F:4-phosphoerythronate dehydrogenase activity"/>
    <property type="evidence" value="ECO:0007669"/>
    <property type="project" value="InterPro"/>
</dbReference>
<evidence type="ECO:0000256" key="1">
    <source>
        <dbReference type="ARBA" id="ARBA00022490"/>
    </source>
</evidence>
<keyword evidence="2 5" id="KW-0560">Oxidoreductase</keyword>
<keyword evidence="1" id="KW-0963">Cytoplasm</keyword>
<gene>
    <name evidence="9" type="ORF">ENX68_07510</name>
</gene>
<keyword evidence="4" id="KW-0664">Pyridoxine biosynthesis</keyword>
<dbReference type="Pfam" id="PF02826">
    <property type="entry name" value="2-Hacid_dh_C"/>
    <property type="match status" value="1"/>
</dbReference>
<dbReference type="Pfam" id="PF11890">
    <property type="entry name" value="DUF3410"/>
    <property type="match status" value="1"/>
</dbReference>
<dbReference type="SUPFAM" id="SSF51735">
    <property type="entry name" value="NAD(P)-binding Rossmann-fold domains"/>
    <property type="match status" value="1"/>
</dbReference>
<dbReference type="Gene3D" id="3.30.1370.170">
    <property type="match status" value="1"/>
</dbReference>
<reference evidence="9" key="1">
    <citation type="journal article" date="2020" name="mSystems">
        <title>Genome- and Community-Level Interaction Insights into Carbon Utilization and Element Cycling Functions of Hydrothermarchaeota in Hydrothermal Sediment.</title>
        <authorList>
            <person name="Zhou Z."/>
            <person name="Liu Y."/>
            <person name="Xu W."/>
            <person name="Pan J."/>
            <person name="Luo Z.H."/>
            <person name="Li M."/>
        </authorList>
    </citation>
    <scope>NUCLEOTIDE SEQUENCE [LARGE SCALE GENOMIC DNA]</scope>
    <source>
        <strain evidence="9">SpSt-961</strain>
    </source>
</reference>
<evidence type="ECO:0000313" key="9">
    <source>
        <dbReference type="EMBL" id="HGE78824.1"/>
    </source>
</evidence>
<dbReference type="HAMAP" id="MF_01825">
    <property type="entry name" value="PdxB"/>
    <property type="match status" value="1"/>
</dbReference>
<dbReference type="CDD" id="cd12158">
    <property type="entry name" value="ErythrP_dh"/>
    <property type="match status" value="1"/>
</dbReference>
<evidence type="ECO:0000256" key="2">
    <source>
        <dbReference type="ARBA" id="ARBA00023002"/>
    </source>
</evidence>
<accession>A0A7V3RIH4</accession>
<proteinExistence type="inferred from homology"/>
<dbReference type="InterPro" id="IPR006140">
    <property type="entry name" value="D-isomer_DH_NAD-bd"/>
</dbReference>